<dbReference type="AlphaFoldDB" id="A0A0S4SVY9"/>
<dbReference type="Gene3D" id="3.40.50.150">
    <property type="entry name" value="Vaccinia Virus protein VP39"/>
    <property type="match status" value="1"/>
</dbReference>
<feature type="domain" description="MnmC-like methyltransferase" evidence="11">
    <location>
        <begin position="96"/>
        <end position="211"/>
    </location>
</feature>
<evidence type="ECO:0000256" key="9">
    <source>
        <dbReference type="ARBA" id="ARBA00023268"/>
    </source>
</evidence>
<accession>A0A0S4SVY9</accession>
<keyword evidence="4" id="KW-0808">Transferase</keyword>
<dbReference type="RefSeq" id="WP_059434727.1">
    <property type="nucleotide sequence ID" value="NZ_FAUY01000004.1"/>
</dbReference>
<dbReference type="GO" id="GO:0032259">
    <property type="term" value="P:methylation"/>
    <property type="evidence" value="ECO:0007669"/>
    <property type="project" value="UniProtKB-KW"/>
</dbReference>
<evidence type="ECO:0000256" key="8">
    <source>
        <dbReference type="ARBA" id="ARBA00023002"/>
    </source>
</evidence>
<keyword evidence="1" id="KW-0963">Cytoplasm</keyword>
<dbReference type="NCBIfam" id="TIGR03197">
    <property type="entry name" value="MnmC_Cterm"/>
    <property type="match status" value="1"/>
</dbReference>
<keyword evidence="7" id="KW-0274">FAD</keyword>
<keyword evidence="5" id="KW-0949">S-adenosyl-L-methionine</keyword>
<evidence type="ECO:0000256" key="3">
    <source>
        <dbReference type="ARBA" id="ARBA00022630"/>
    </source>
</evidence>
<evidence type="ECO:0000259" key="10">
    <source>
        <dbReference type="Pfam" id="PF01266"/>
    </source>
</evidence>
<dbReference type="Pfam" id="PF01266">
    <property type="entry name" value="DAO"/>
    <property type="match status" value="1"/>
</dbReference>
<dbReference type="SUPFAM" id="SSF51905">
    <property type="entry name" value="FAD/NAD(P)-binding domain"/>
    <property type="match status" value="1"/>
</dbReference>
<evidence type="ECO:0000256" key="1">
    <source>
        <dbReference type="ARBA" id="ARBA00022490"/>
    </source>
</evidence>
<protein>
    <submittedName>
        <fullName evidence="12">5-methylaminomethyl-2-thiouridine methyltransferase</fullName>
    </submittedName>
</protein>
<keyword evidence="2 12" id="KW-0489">Methyltransferase</keyword>
<evidence type="ECO:0000259" key="11">
    <source>
        <dbReference type="Pfam" id="PF05430"/>
    </source>
</evidence>
<dbReference type="GO" id="GO:0016645">
    <property type="term" value="F:oxidoreductase activity, acting on the CH-NH group of donors"/>
    <property type="evidence" value="ECO:0007669"/>
    <property type="project" value="InterPro"/>
</dbReference>
<dbReference type="PANTHER" id="PTHR13847:SF283">
    <property type="entry name" value="TRNA 5-METHYLAMINOMETHYL-2-THIOURIDINE BIOSYNTHESIS BIFUNCTIONAL PROTEIN MNMC"/>
    <property type="match status" value="1"/>
</dbReference>
<dbReference type="Gene3D" id="3.30.9.10">
    <property type="entry name" value="D-Amino Acid Oxidase, subunit A, domain 2"/>
    <property type="match status" value="1"/>
</dbReference>
<dbReference type="GO" id="GO:0004808">
    <property type="term" value="F:tRNA (5-methylaminomethyl-2-thiouridylate)(34)-methyltransferase activity"/>
    <property type="evidence" value="ECO:0007669"/>
    <property type="project" value="InterPro"/>
</dbReference>
<dbReference type="NCBIfam" id="NF033855">
    <property type="entry name" value="tRNA_MNMC2"/>
    <property type="match status" value="1"/>
</dbReference>
<evidence type="ECO:0000256" key="5">
    <source>
        <dbReference type="ARBA" id="ARBA00022691"/>
    </source>
</evidence>
<dbReference type="Pfam" id="PF05430">
    <property type="entry name" value="Methyltransf_30"/>
    <property type="match status" value="1"/>
</dbReference>
<dbReference type="Proteomes" id="UP000052237">
    <property type="component" value="Unassembled WGS sequence"/>
</dbReference>
<keyword evidence="9" id="KW-0511">Multifunctional enzyme</keyword>
<evidence type="ECO:0000256" key="2">
    <source>
        <dbReference type="ARBA" id="ARBA00022603"/>
    </source>
</evidence>
<comment type="caution">
    <text evidence="12">The sequence shown here is derived from an EMBL/GenBank/DDBJ whole genome shotgun (WGS) entry which is preliminary data.</text>
</comment>
<keyword evidence="8" id="KW-0560">Oxidoreductase</keyword>
<dbReference type="InterPro" id="IPR008471">
    <property type="entry name" value="MnmC-like_methylTransf"/>
</dbReference>
<evidence type="ECO:0000256" key="6">
    <source>
        <dbReference type="ARBA" id="ARBA00022694"/>
    </source>
</evidence>
<keyword evidence="3" id="KW-0285">Flavoprotein</keyword>
<evidence type="ECO:0000313" key="12">
    <source>
        <dbReference type="EMBL" id="CUU74509.1"/>
    </source>
</evidence>
<gene>
    <name evidence="12" type="primary">mnmC</name>
    <name evidence="12" type="ORF">ERS686654_00615</name>
</gene>
<dbReference type="Gene3D" id="3.50.50.60">
    <property type="entry name" value="FAD/NAD(P)-binding domain"/>
    <property type="match status" value="1"/>
</dbReference>
<evidence type="ECO:0000256" key="7">
    <source>
        <dbReference type="ARBA" id="ARBA00022827"/>
    </source>
</evidence>
<dbReference type="InterPro" id="IPR029063">
    <property type="entry name" value="SAM-dependent_MTases_sf"/>
</dbReference>
<dbReference type="InterPro" id="IPR006076">
    <property type="entry name" value="FAD-dep_OxRdtase"/>
</dbReference>
<proteinExistence type="inferred from homology"/>
<dbReference type="EMBL" id="FAVB01000001">
    <property type="protein sequence ID" value="CUU74509.1"/>
    <property type="molecule type" value="Genomic_DNA"/>
</dbReference>
<organism evidence="12 13">
    <name type="scientific">Campylobacter hyointestinalis subsp. hyointestinalis</name>
    <dbReference type="NCBI Taxonomy" id="91352"/>
    <lineage>
        <taxon>Bacteria</taxon>
        <taxon>Pseudomonadati</taxon>
        <taxon>Campylobacterota</taxon>
        <taxon>Epsilonproteobacteria</taxon>
        <taxon>Campylobacterales</taxon>
        <taxon>Campylobacteraceae</taxon>
        <taxon>Campylobacter</taxon>
    </lineage>
</organism>
<dbReference type="GO" id="GO:0008033">
    <property type="term" value="P:tRNA processing"/>
    <property type="evidence" value="ECO:0007669"/>
    <property type="project" value="UniProtKB-KW"/>
</dbReference>
<dbReference type="GO" id="GO:0005737">
    <property type="term" value="C:cytoplasm"/>
    <property type="evidence" value="ECO:0007669"/>
    <property type="project" value="TreeGrafter"/>
</dbReference>
<reference evidence="12 13" key="1">
    <citation type="submission" date="2015-11" db="EMBL/GenBank/DDBJ databases">
        <authorList>
            <consortium name="Pathogen Informatics"/>
        </authorList>
    </citation>
    <scope>NUCLEOTIDE SEQUENCE [LARGE SCALE GENOMIC DNA]</scope>
    <source>
        <strain evidence="12 13">006A-0059</strain>
    </source>
</reference>
<dbReference type="InterPro" id="IPR047785">
    <property type="entry name" value="tRNA_MNMC2"/>
</dbReference>
<feature type="domain" description="FAD dependent oxidoreductase" evidence="10">
    <location>
        <begin position="235"/>
        <end position="574"/>
    </location>
</feature>
<dbReference type="PANTHER" id="PTHR13847">
    <property type="entry name" value="SARCOSINE DEHYDROGENASE-RELATED"/>
    <property type="match status" value="1"/>
</dbReference>
<dbReference type="InterPro" id="IPR036188">
    <property type="entry name" value="FAD/NAD-bd_sf"/>
</dbReference>
<dbReference type="NCBIfam" id="NF002481">
    <property type="entry name" value="PRK01747.1-2"/>
    <property type="match status" value="1"/>
</dbReference>
<name>A0A0S4SVY9_CAMHY</name>
<evidence type="ECO:0000313" key="13">
    <source>
        <dbReference type="Proteomes" id="UP000052237"/>
    </source>
</evidence>
<dbReference type="InterPro" id="IPR017610">
    <property type="entry name" value="tRNA_S-uridine_synth_MnmC_C"/>
</dbReference>
<evidence type="ECO:0000256" key="4">
    <source>
        <dbReference type="ARBA" id="ARBA00022679"/>
    </source>
</evidence>
<dbReference type="InterPro" id="IPR023032">
    <property type="entry name" value="tRNA_MAMT_biosynth_bifunc_MnmC"/>
</dbReference>
<keyword evidence="6" id="KW-0819">tRNA processing</keyword>
<keyword evidence="13" id="KW-1185">Reference proteome</keyword>
<dbReference type="HAMAP" id="MF_01102">
    <property type="entry name" value="MnmC"/>
    <property type="match status" value="1"/>
</dbReference>
<sequence>MIEFKQDGLYSKRFDDVYFNTQNPLLECFHTYSSVVDALEGSNITIAEAGFGAGLNFFSTVSSLNGKNLHYIAIEKYPFNKDELRQIYQRFECFSRYFDEFIKQYEVLQNALIRINLGKDIILDIYFGDILEGLKELNFKADAWYLDGFTPAKNPQMWSEELFGAIKYFCKNGAIIRTFSSASIVRLRLLDAGFSVKKLKGFGKKREMLEAICVKEYQKPQNWYSLPAIDKFTNVLVIGGGVAGLVSATKFKKAGFNVVVAEKMNEVATNGSSNLAGILMPLITLPTTVLGLMHMSAFLMARNFYKDSEFSDFCGVDDYGVSELQLKRFEEWGQNGIFELTKNSSLYPSAFIKSAAQLMPKSLCSDLAKSLDVKFGYEFAGLKKSGDGYLVEFKNQKRVSADLVIFAMGDKSNYLFNEVFYDEYMQLSSVRGQVTHIKNGIDLKRPFSAKGYACKSVNGVQVIGATYDRNDFTSCARSKDNEKNIADISEFLIGKNVDIIGSNVGFRGYSGDRSPLIGAVHDALKFKEIYKSLLWTKNRENHAGAVHHQNILISSAHGSRGLCTAVFGAEILLDMVLGRQICTTKSILDSLNPARFLVRKLKKGLVK</sequence>